<dbReference type="EMBL" id="JAZGQO010000001">
    <property type="protein sequence ID" value="KAK6196125.1"/>
    <property type="molecule type" value="Genomic_DNA"/>
</dbReference>
<dbReference type="PROSITE" id="PS51034">
    <property type="entry name" value="ZP_2"/>
    <property type="match status" value="1"/>
</dbReference>
<organism evidence="3 4">
    <name type="scientific">Patella caerulea</name>
    <name type="common">Rayed Mediterranean limpet</name>
    <dbReference type="NCBI Taxonomy" id="87958"/>
    <lineage>
        <taxon>Eukaryota</taxon>
        <taxon>Metazoa</taxon>
        <taxon>Spiralia</taxon>
        <taxon>Lophotrochozoa</taxon>
        <taxon>Mollusca</taxon>
        <taxon>Gastropoda</taxon>
        <taxon>Patellogastropoda</taxon>
        <taxon>Patelloidea</taxon>
        <taxon>Patellidae</taxon>
        <taxon>Patella</taxon>
    </lineage>
</organism>
<feature type="signal peptide" evidence="1">
    <location>
        <begin position="1"/>
        <end position="20"/>
    </location>
</feature>
<feature type="domain" description="ZP" evidence="2">
    <location>
        <begin position="19"/>
        <end position="280"/>
    </location>
</feature>
<protein>
    <recommendedName>
        <fullName evidence="2">ZP domain-containing protein</fullName>
    </recommendedName>
</protein>
<feature type="chain" id="PRO_5043013008" description="ZP domain-containing protein" evidence="1">
    <location>
        <begin position="21"/>
        <end position="280"/>
    </location>
</feature>
<evidence type="ECO:0000259" key="2">
    <source>
        <dbReference type="PROSITE" id="PS51034"/>
    </source>
</evidence>
<proteinExistence type="predicted"/>
<sequence length="280" mass="30295">MYFGTVVLVSLALNAGSVSCKGVDLSRYIIEVSSTCNSVRGNRPILKILTDYSISAVARCAQGDQNFTTIDGVHYILPASYIAGNNRCLFYRRGNTFAVDVAVLYGDSSAKLLRHEKMYTISCTFDKNGKQSSGGHKVVEGRMPGQQIQINTGKQISSSSLSLSLQNVNNIDLKGSTLPDNTWVSLFAKSNGANKERGIRATSCDAVGGKKGKGKRYAVLRAGCGDGQIFKKQEGFITVGRTSRSPYFKPFYVEGDKFIDFVCNFTICSSSCDGSSCKPN</sequence>
<dbReference type="InterPro" id="IPR001507">
    <property type="entry name" value="ZP_dom"/>
</dbReference>
<reference evidence="3 4" key="1">
    <citation type="submission" date="2024-01" db="EMBL/GenBank/DDBJ databases">
        <title>The genome of the rayed Mediterranean limpet Patella caerulea (Linnaeus, 1758).</title>
        <authorList>
            <person name="Anh-Thu Weber A."/>
            <person name="Halstead-Nussloch G."/>
        </authorList>
    </citation>
    <scope>NUCLEOTIDE SEQUENCE [LARGE SCALE GENOMIC DNA]</scope>
    <source>
        <strain evidence="3">AATW-2023a</strain>
        <tissue evidence="3">Whole specimen</tissue>
    </source>
</reference>
<evidence type="ECO:0000313" key="4">
    <source>
        <dbReference type="Proteomes" id="UP001347796"/>
    </source>
</evidence>
<name>A0AAN8KDY4_PATCE</name>
<gene>
    <name evidence="3" type="ORF">SNE40_001411</name>
</gene>
<dbReference type="Pfam" id="PF25272">
    <property type="entry name" value="VERL_C"/>
    <property type="match status" value="1"/>
</dbReference>
<accession>A0AAN8KDY4</accession>
<evidence type="ECO:0000313" key="3">
    <source>
        <dbReference type="EMBL" id="KAK6196125.1"/>
    </source>
</evidence>
<keyword evidence="1" id="KW-0732">Signal</keyword>
<comment type="caution">
    <text evidence="3">The sequence shown here is derived from an EMBL/GenBank/DDBJ whole genome shotgun (WGS) entry which is preliminary data.</text>
</comment>
<evidence type="ECO:0000256" key="1">
    <source>
        <dbReference type="SAM" id="SignalP"/>
    </source>
</evidence>
<keyword evidence="4" id="KW-1185">Reference proteome</keyword>
<dbReference type="Proteomes" id="UP001347796">
    <property type="component" value="Unassembled WGS sequence"/>
</dbReference>
<dbReference type="InterPro" id="IPR057371">
    <property type="entry name" value="VERL_C"/>
</dbReference>
<dbReference type="AlphaFoldDB" id="A0AAN8KDY4"/>